<dbReference type="Proteomes" id="UP001595818">
    <property type="component" value="Unassembled WGS sequence"/>
</dbReference>
<dbReference type="Gene3D" id="3.40.50.2000">
    <property type="entry name" value="Glycogen Phosphorylase B"/>
    <property type="match status" value="2"/>
</dbReference>
<organism evidence="3 4">
    <name type="scientific">Negadavirga shengliensis</name>
    <dbReference type="NCBI Taxonomy" id="1389218"/>
    <lineage>
        <taxon>Bacteria</taxon>
        <taxon>Pseudomonadati</taxon>
        <taxon>Bacteroidota</taxon>
        <taxon>Cytophagia</taxon>
        <taxon>Cytophagales</taxon>
        <taxon>Cyclobacteriaceae</taxon>
        <taxon>Negadavirga</taxon>
    </lineage>
</organism>
<name>A0ABV9T3R2_9BACT</name>
<accession>A0ABV9T3R2</accession>
<evidence type="ECO:0000313" key="3">
    <source>
        <dbReference type="EMBL" id="MFC4873376.1"/>
    </source>
</evidence>
<dbReference type="SUPFAM" id="SSF53756">
    <property type="entry name" value="UDP-Glycosyltransferase/glycogen phosphorylase"/>
    <property type="match status" value="1"/>
</dbReference>
<sequence length="436" mass="49699">MDLPKRVLIITYYWPPSAGSGVQRWLKFVKYLPEFGWEPVVFTPENPDFELKDPSLVKEVPATAEVLRFPIWEPYQLLRWFKKEKIKDPAVILENRKKTLLDKLAIWLRANFILPDPRVYWVKPSVKFIAEMFEANDFKAIVTTGPPHSMHLIGRNIKRKKNIPWIADFRDPWSTWEFLDALPMNGRARKKHREMEASVFKEADAILTISPTFKMELERIANRKIYLLTNGFDREDLPKGFPPAPENTPVFEIVYSGVIDSIRDPLPFLQALKKSFEKGEGKVRLTFVGKVSTSVIQYIEEDKWLTAHVFLAGYVSHAKVFEYYQRANLLLLILTHTKNAQGNIPGKLFEYLATGRDILALGDPAGDTAQIIRQADAGSVFKHEDIEGISHFLTTVKGSAGKSRTAGQLEIYDRKTLTKQLADILDGISGTSGTAH</sequence>
<keyword evidence="1" id="KW-0808">Transferase</keyword>
<evidence type="ECO:0000256" key="1">
    <source>
        <dbReference type="ARBA" id="ARBA00022679"/>
    </source>
</evidence>
<dbReference type="Pfam" id="PF13692">
    <property type="entry name" value="Glyco_trans_1_4"/>
    <property type="match status" value="1"/>
</dbReference>
<dbReference type="RefSeq" id="WP_377066167.1">
    <property type="nucleotide sequence ID" value="NZ_JBHSJJ010000010.1"/>
</dbReference>
<comment type="caution">
    <text evidence="3">The sequence shown here is derived from an EMBL/GenBank/DDBJ whole genome shotgun (WGS) entry which is preliminary data.</text>
</comment>
<dbReference type="PANTHER" id="PTHR46401">
    <property type="entry name" value="GLYCOSYLTRANSFERASE WBBK-RELATED"/>
    <property type="match status" value="1"/>
</dbReference>
<gene>
    <name evidence="3" type="ORF">ACFPFU_16865</name>
</gene>
<evidence type="ECO:0000313" key="4">
    <source>
        <dbReference type="Proteomes" id="UP001595818"/>
    </source>
</evidence>
<reference evidence="4" key="1">
    <citation type="journal article" date="2019" name="Int. J. Syst. Evol. Microbiol.">
        <title>The Global Catalogue of Microorganisms (GCM) 10K type strain sequencing project: providing services to taxonomists for standard genome sequencing and annotation.</title>
        <authorList>
            <consortium name="The Broad Institute Genomics Platform"/>
            <consortium name="The Broad Institute Genome Sequencing Center for Infectious Disease"/>
            <person name="Wu L."/>
            <person name="Ma J."/>
        </authorList>
    </citation>
    <scope>NUCLEOTIDE SEQUENCE [LARGE SCALE GENOMIC DNA]</scope>
    <source>
        <strain evidence="4">CGMCC 4.7466</strain>
    </source>
</reference>
<keyword evidence="4" id="KW-1185">Reference proteome</keyword>
<dbReference type="Pfam" id="PF13579">
    <property type="entry name" value="Glyco_trans_4_4"/>
    <property type="match status" value="1"/>
</dbReference>
<dbReference type="CDD" id="cd03794">
    <property type="entry name" value="GT4_WbuB-like"/>
    <property type="match status" value="1"/>
</dbReference>
<dbReference type="InterPro" id="IPR028098">
    <property type="entry name" value="Glyco_trans_4-like_N"/>
</dbReference>
<dbReference type="EMBL" id="JBHSJJ010000010">
    <property type="protein sequence ID" value="MFC4873376.1"/>
    <property type="molecule type" value="Genomic_DNA"/>
</dbReference>
<proteinExistence type="predicted"/>
<protein>
    <submittedName>
        <fullName evidence="3">Glycosyltransferase family 4 protein</fullName>
    </submittedName>
</protein>
<evidence type="ECO:0000259" key="2">
    <source>
        <dbReference type="Pfam" id="PF13579"/>
    </source>
</evidence>
<dbReference type="PANTHER" id="PTHR46401:SF2">
    <property type="entry name" value="GLYCOSYLTRANSFERASE WBBK-RELATED"/>
    <property type="match status" value="1"/>
</dbReference>
<feature type="domain" description="Glycosyltransferase subfamily 4-like N-terminal" evidence="2">
    <location>
        <begin position="24"/>
        <end position="220"/>
    </location>
</feature>